<reference evidence="2" key="1">
    <citation type="submission" date="2023-04" db="EMBL/GenBank/DDBJ databases">
        <title>Black Yeasts Isolated from many extreme environments.</title>
        <authorList>
            <person name="Coleine C."/>
            <person name="Stajich J.E."/>
            <person name="Selbmann L."/>
        </authorList>
    </citation>
    <scope>NUCLEOTIDE SEQUENCE</scope>
    <source>
        <strain evidence="2">CCFEE 5312</strain>
    </source>
</reference>
<dbReference type="Proteomes" id="UP001271007">
    <property type="component" value="Unassembled WGS sequence"/>
</dbReference>
<evidence type="ECO:0000313" key="3">
    <source>
        <dbReference type="Proteomes" id="UP001271007"/>
    </source>
</evidence>
<accession>A0AAJ0DGH6</accession>
<dbReference type="InterPro" id="IPR045518">
    <property type="entry name" value="2EXR"/>
</dbReference>
<organism evidence="2 3">
    <name type="scientific">Extremus antarcticus</name>
    <dbReference type="NCBI Taxonomy" id="702011"/>
    <lineage>
        <taxon>Eukaryota</taxon>
        <taxon>Fungi</taxon>
        <taxon>Dikarya</taxon>
        <taxon>Ascomycota</taxon>
        <taxon>Pezizomycotina</taxon>
        <taxon>Dothideomycetes</taxon>
        <taxon>Dothideomycetidae</taxon>
        <taxon>Mycosphaerellales</taxon>
        <taxon>Extremaceae</taxon>
        <taxon>Extremus</taxon>
    </lineage>
</organism>
<protein>
    <recommendedName>
        <fullName evidence="1">2EXR domain-containing protein</fullName>
    </recommendedName>
</protein>
<dbReference type="Pfam" id="PF20150">
    <property type="entry name" value="2EXR"/>
    <property type="match status" value="1"/>
</dbReference>
<evidence type="ECO:0000313" key="2">
    <source>
        <dbReference type="EMBL" id="KAK3053639.1"/>
    </source>
</evidence>
<proteinExistence type="predicted"/>
<evidence type="ECO:0000259" key="1">
    <source>
        <dbReference type="Pfam" id="PF20150"/>
    </source>
</evidence>
<dbReference type="AlphaFoldDB" id="A0AAJ0DGH6"/>
<feature type="domain" description="2EXR" evidence="1">
    <location>
        <begin position="14"/>
        <end position="81"/>
    </location>
</feature>
<sequence length="197" mass="22667">MASTEECHLLSLLPEMRNMIWNLALAEEKPIGIHFDFGDDEESRIVLRNTNRARSGLLLANHQIREEALSIFYAVNTFRCDKTGTARFFLRGLAIQNVLGCLTCLKLYITEGLSFTGRKFRDYDKAHSGLERLTRTMVERFVPKGVASGAIKMPIRFRRPSSINNRVKWIALGELKKYELKNDGRNFYFLEREGESS</sequence>
<keyword evidence="3" id="KW-1185">Reference proteome</keyword>
<gene>
    <name evidence="2" type="ORF">LTR09_005383</name>
</gene>
<dbReference type="EMBL" id="JAWDJX010000015">
    <property type="protein sequence ID" value="KAK3053639.1"/>
    <property type="molecule type" value="Genomic_DNA"/>
</dbReference>
<comment type="caution">
    <text evidence="2">The sequence shown here is derived from an EMBL/GenBank/DDBJ whole genome shotgun (WGS) entry which is preliminary data.</text>
</comment>
<name>A0AAJ0DGH6_9PEZI</name>